<dbReference type="GO" id="GO:0016747">
    <property type="term" value="F:acyltransferase activity, transferring groups other than amino-acyl groups"/>
    <property type="evidence" value="ECO:0007669"/>
    <property type="project" value="InterPro"/>
</dbReference>
<comment type="caution">
    <text evidence="2">The sequence shown here is derived from an EMBL/GenBank/DDBJ whole genome shotgun (WGS) entry which is preliminary data.</text>
</comment>
<name>A0A931LR56_FIMGI</name>
<proteinExistence type="predicted"/>
<accession>A0A931LR56</accession>
<protein>
    <submittedName>
        <fullName evidence="2">GNAT family N-acetyltransferase</fullName>
    </submittedName>
</protein>
<dbReference type="Gene3D" id="3.40.630.30">
    <property type="match status" value="1"/>
</dbReference>
<dbReference type="InterPro" id="IPR000182">
    <property type="entry name" value="GNAT_dom"/>
</dbReference>
<evidence type="ECO:0000313" key="2">
    <source>
        <dbReference type="EMBL" id="MBI1755852.1"/>
    </source>
</evidence>
<dbReference type="AlphaFoldDB" id="A0A931LR56"/>
<dbReference type="SUPFAM" id="SSF55729">
    <property type="entry name" value="Acyl-CoA N-acyltransferases (Nat)"/>
    <property type="match status" value="1"/>
</dbReference>
<sequence length="251" mass="26935">MTVLRRLERALIGSLARDRECIDCGPFRLLLNRSSDMIWSNYAVPTRDGFDLGSVRAMIEAFEAKRRRPRLEFTLELWPGLPPALVAAGFELEAEQPTMVCLAAGFQPRRSPEVSVELLAADGDVETFLRIADSPFGMPSQEIAAGRVQGTRDSIAKGVWVMAVGSIGGAAAGVGCINPFDGVCELAGIGTLDAFRRLGVASSVSTFLLEKFFADGGEIAWLSAGDDTAKAVYERLGFRAVATRVNYSGPG</sequence>
<dbReference type="PROSITE" id="PS51186">
    <property type="entry name" value="GNAT"/>
    <property type="match status" value="1"/>
</dbReference>
<evidence type="ECO:0000313" key="3">
    <source>
        <dbReference type="Proteomes" id="UP000727962"/>
    </source>
</evidence>
<reference evidence="2" key="1">
    <citation type="submission" date="2020-07" db="EMBL/GenBank/DDBJ databases">
        <title>Huge and variable diversity of episymbiotic CPR bacteria and DPANN archaea in groundwater ecosystems.</title>
        <authorList>
            <person name="He C.Y."/>
            <person name="Keren R."/>
            <person name="Whittaker M."/>
            <person name="Farag I.F."/>
            <person name="Doudna J."/>
            <person name="Cate J.H.D."/>
            <person name="Banfield J.F."/>
        </authorList>
    </citation>
    <scope>NUCLEOTIDE SEQUENCE</scope>
    <source>
        <strain evidence="2">NC_groundwater_17_Pr7_B-0.1um_64_12</strain>
    </source>
</reference>
<dbReference type="Proteomes" id="UP000727962">
    <property type="component" value="Unassembled WGS sequence"/>
</dbReference>
<dbReference type="Pfam" id="PF00583">
    <property type="entry name" value="Acetyltransf_1"/>
    <property type="match status" value="1"/>
</dbReference>
<evidence type="ECO:0000259" key="1">
    <source>
        <dbReference type="PROSITE" id="PS51186"/>
    </source>
</evidence>
<dbReference type="InterPro" id="IPR016181">
    <property type="entry name" value="Acyl_CoA_acyltransferase"/>
</dbReference>
<feature type="domain" description="N-acetyltransferase" evidence="1">
    <location>
        <begin position="116"/>
        <end position="251"/>
    </location>
</feature>
<gene>
    <name evidence="2" type="ORF">HYR64_01940</name>
</gene>
<dbReference type="EMBL" id="JACOSL010000013">
    <property type="protein sequence ID" value="MBI1755852.1"/>
    <property type="molecule type" value="Genomic_DNA"/>
</dbReference>
<organism evidence="2 3">
    <name type="scientific">Fimbriimonas ginsengisoli</name>
    <dbReference type="NCBI Taxonomy" id="1005039"/>
    <lineage>
        <taxon>Bacteria</taxon>
        <taxon>Bacillati</taxon>
        <taxon>Armatimonadota</taxon>
        <taxon>Fimbriimonadia</taxon>
        <taxon>Fimbriimonadales</taxon>
        <taxon>Fimbriimonadaceae</taxon>
        <taxon>Fimbriimonas</taxon>
    </lineage>
</organism>